<accession>A0A9Q3GJG6</accession>
<proteinExistence type="inferred from homology"/>
<keyword evidence="6" id="KW-0276">Fatty acid metabolism</keyword>
<dbReference type="Proteomes" id="UP000765509">
    <property type="component" value="Unassembled WGS sequence"/>
</dbReference>
<organism evidence="13 14">
    <name type="scientific">Austropuccinia psidii MF-1</name>
    <dbReference type="NCBI Taxonomy" id="1389203"/>
    <lineage>
        <taxon>Eukaryota</taxon>
        <taxon>Fungi</taxon>
        <taxon>Dikarya</taxon>
        <taxon>Basidiomycota</taxon>
        <taxon>Pucciniomycotina</taxon>
        <taxon>Pucciniomycetes</taxon>
        <taxon>Pucciniales</taxon>
        <taxon>Sphaerophragmiaceae</taxon>
        <taxon>Austropuccinia</taxon>
    </lineage>
</organism>
<dbReference type="EMBL" id="AVOT02001980">
    <property type="protein sequence ID" value="MBW0468807.1"/>
    <property type="molecule type" value="Genomic_DNA"/>
</dbReference>
<protein>
    <recommendedName>
        <fullName evidence="3">Acyl-protein thioesterase 1</fullName>
        <ecNumber evidence="2">3.1.2.22</ecNumber>
    </recommendedName>
    <alternativeName>
        <fullName evidence="8">Palmitoyl-protein hydrolase</fullName>
    </alternativeName>
</protein>
<evidence type="ECO:0000256" key="8">
    <source>
        <dbReference type="ARBA" id="ARBA00031195"/>
    </source>
</evidence>
<name>A0A9Q3GJG6_9BASI</name>
<comment type="caution">
    <text evidence="13">The sequence shown here is derived from an EMBL/GenBank/DDBJ whole genome shotgun (WGS) entry which is preliminary data.</text>
</comment>
<feature type="transmembrane region" description="Helical" evidence="11">
    <location>
        <begin position="79"/>
        <end position="100"/>
    </location>
</feature>
<evidence type="ECO:0000313" key="13">
    <source>
        <dbReference type="EMBL" id="MBW0468807.1"/>
    </source>
</evidence>
<dbReference type="Pfam" id="PF02230">
    <property type="entry name" value="Abhydrolase_2"/>
    <property type="match status" value="1"/>
</dbReference>
<dbReference type="InterPro" id="IPR003140">
    <property type="entry name" value="PLipase/COase/thioEstase"/>
</dbReference>
<comment type="catalytic activity">
    <reaction evidence="9">
        <text>S-hexadecanoyl-L-cysteinyl-[protein] + H2O = L-cysteinyl-[protein] + hexadecanoate + H(+)</text>
        <dbReference type="Rhea" id="RHEA:19233"/>
        <dbReference type="Rhea" id="RHEA-COMP:10131"/>
        <dbReference type="Rhea" id="RHEA-COMP:11032"/>
        <dbReference type="ChEBI" id="CHEBI:7896"/>
        <dbReference type="ChEBI" id="CHEBI:15377"/>
        <dbReference type="ChEBI" id="CHEBI:15378"/>
        <dbReference type="ChEBI" id="CHEBI:29950"/>
        <dbReference type="ChEBI" id="CHEBI:74151"/>
        <dbReference type="EC" id="3.1.2.22"/>
    </reaction>
</comment>
<keyword evidence="6" id="KW-0443">Lipid metabolism</keyword>
<evidence type="ECO:0000256" key="11">
    <source>
        <dbReference type="SAM" id="Phobius"/>
    </source>
</evidence>
<evidence type="ECO:0000256" key="6">
    <source>
        <dbReference type="ARBA" id="ARBA00022832"/>
    </source>
</evidence>
<dbReference type="PANTHER" id="PTHR10655:SF17">
    <property type="entry name" value="LYSOPHOSPHOLIPASE-LIKE PROTEIN 1"/>
    <property type="match status" value="1"/>
</dbReference>
<evidence type="ECO:0000256" key="7">
    <source>
        <dbReference type="ARBA" id="ARBA00029392"/>
    </source>
</evidence>
<evidence type="ECO:0000256" key="9">
    <source>
        <dbReference type="ARBA" id="ARBA00047337"/>
    </source>
</evidence>
<dbReference type="SUPFAM" id="SSF53474">
    <property type="entry name" value="alpha/beta-Hydrolases"/>
    <property type="match status" value="1"/>
</dbReference>
<dbReference type="GO" id="GO:0006631">
    <property type="term" value="P:fatty acid metabolic process"/>
    <property type="evidence" value="ECO:0007669"/>
    <property type="project" value="UniProtKB-KW"/>
</dbReference>
<evidence type="ECO:0000313" key="14">
    <source>
        <dbReference type="Proteomes" id="UP000765509"/>
    </source>
</evidence>
<gene>
    <name evidence="13" type="ORF">O181_008522</name>
</gene>
<keyword evidence="11" id="KW-0812">Transmembrane</keyword>
<dbReference type="GO" id="GO:0052689">
    <property type="term" value="F:carboxylic ester hydrolase activity"/>
    <property type="evidence" value="ECO:0007669"/>
    <property type="project" value="UniProtKB-KW"/>
</dbReference>
<evidence type="ECO:0000256" key="1">
    <source>
        <dbReference type="ARBA" id="ARBA00006499"/>
    </source>
</evidence>
<feature type="domain" description="Phospholipase/carboxylesterase/thioesterase" evidence="12">
    <location>
        <begin position="176"/>
        <end position="330"/>
    </location>
</feature>
<evidence type="ECO:0000259" key="12">
    <source>
        <dbReference type="Pfam" id="PF02230"/>
    </source>
</evidence>
<dbReference type="AlphaFoldDB" id="A0A9Q3GJG6"/>
<sequence length="346" mass="37600">MLDVSPLGKELQATRTPLVDGRRPTAPSSAEGSDTSKCSCEKDMESLTSCAAVGDFSVLHLQPRPATPHHKGINRGLKFISLLLICGVFLALVALSILILKEIKAREWSCSNPQLTIGRTQTSALGTLIGIGPEKGSVAELNYRQNWTNPNPTLAPLAFDALEPLDSVNGTGLGWTIVFIHGLGAVNASHAYQWRDALLSKFSDPLHGTNLGNLTGLRFIFPKAPIGPVTIYDSEPDHGARPRWFDITHWEDLNYLEDEEGERQSIIGISAILKDQINSGKIQMNQTIFSGFSQGAVLTLLLTLTFPQPPAAAILLSGYLPLPFRLKDLAAPSPSAYQKTAIYWLH</sequence>
<keyword evidence="11" id="KW-0472">Membrane</keyword>
<feature type="region of interest" description="Disordered" evidence="10">
    <location>
        <begin position="1"/>
        <end position="38"/>
    </location>
</feature>
<evidence type="ECO:0000256" key="2">
    <source>
        <dbReference type="ARBA" id="ARBA00012423"/>
    </source>
</evidence>
<keyword evidence="5" id="KW-0378">Hydrolase</keyword>
<dbReference type="EC" id="3.1.2.22" evidence="2"/>
<dbReference type="GO" id="GO:0008474">
    <property type="term" value="F:palmitoyl-(protein) hydrolase activity"/>
    <property type="evidence" value="ECO:0007669"/>
    <property type="project" value="UniProtKB-EC"/>
</dbReference>
<keyword evidence="14" id="KW-1185">Reference proteome</keyword>
<evidence type="ECO:0000256" key="4">
    <source>
        <dbReference type="ARBA" id="ARBA00022487"/>
    </source>
</evidence>
<keyword evidence="4" id="KW-0719">Serine esterase</keyword>
<dbReference type="Gene3D" id="3.40.50.1820">
    <property type="entry name" value="alpha/beta hydrolase"/>
    <property type="match status" value="1"/>
</dbReference>
<feature type="compositionally biased region" description="Polar residues" evidence="10">
    <location>
        <begin position="26"/>
        <end position="38"/>
    </location>
</feature>
<evidence type="ECO:0000256" key="3">
    <source>
        <dbReference type="ARBA" id="ARBA00014923"/>
    </source>
</evidence>
<dbReference type="InterPro" id="IPR050565">
    <property type="entry name" value="LYPA1-2/EST-like"/>
</dbReference>
<evidence type="ECO:0000256" key="10">
    <source>
        <dbReference type="SAM" id="MobiDB-lite"/>
    </source>
</evidence>
<evidence type="ECO:0000256" key="5">
    <source>
        <dbReference type="ARBA" id="ARBA00022801"/>
    </source>
</evidence>
<feature type="non-terminal residue" evidence="13">
    <location>
        <position position="346"/>
    </location>
</feature>
<dbReference type="InterPro" id="IPR029058">
    <property type="entry name" value="AB_hydrolase_fold"/>
</dbReference>
<keyword evidence="11" id="KW-1133">Transmembrane helix</keyword>
<comment type="similarity">
    <text evidence="1">Belongs to the AB hydrolase superfamily. AB hydrolase 2 family.</text>
</comment>
<comment type="function">
    <text evidence="7">Hydrolyzes fatty acids from S-acylated cysteine residues in proteins with a strong preference for palmitoylated G-alpha proteins over other acyl substrates. Mediates the deacylation of G-alpha proteins such as GPA1 in vivo, but has weak or no activity toward palmitoylated Ras proteins. Has weak lysophospholipase activity in vitro; however such activity may not exist in vivo.</text>
</comment>
<dbReference type="GO" id="GO:0005737">
    <property type="term" value="C:cytoplasm"/>
    <property type="evidence" value="ECO:0007669"/>
    <property type="project" value="TreeGrafter"/>
</dbReference>
<dbReference type="OrthoDB" id="2504171at2759"/>
<dbReference type="PANTHER" id="PTHR10655">
    <property type="entry name" value="LYSOPHOSPHOLIPASE-RELATED"/>
    <property type="match status" value="1"/>
</dbReference>
<reference evidence="13" key="1">
    <citation type="submission" date="2021-03" db="EMBL/GenBank/DDBJ databases">
        <title>Draft genome sequence of rust myrtle Austropuccinia psidii MF-1, a brazilian biotype.</title>
        <authorList>
            <person name="Quecine M.C."/>
            <person name="Pachon D.M.R."/>
            <person name="Bonatelli M.L."/>
            <person name="Correr F.H."/>
            <person name="Franceschini L.M."/>
            <person name="Leite T.F."/>
            <person name="Margarido G.R.A."/>
            <person name="Almeida C.A."/>
            <person name="Ferrarezi J.A."/>
            <person name="Labate C.A."/>
        </authorList>
    </citation>
    <scope>NUCLEOTIDE SEQUENCE</scope>
    <source>
        <strain evidence="13">MF-1</strain>
    </source>
</reference>